<keyword evidence="2" id="KW-1185">Reference proteome</keyword>
<proteinExistence type="predicted"/>
<dbReference type="EMBL" id="CAJVPT010042801">
    <property type="protein sequence ID" value="CAG8730865.1"/>
    <property type="molecule type" value="Genomic_DNA"/>
</dbReference>
<evidence type="ECO:0000313" key="2">
    <source>
        <dbReference type="Proteomes" id="UP000789525"/>
    </source>
</evidence>
<name>A0ACA9Q5B3_9GLOM</name>
<organism evidence="1 2">
    <name type="scientific">Acaulospora colombiana</name>
    <dbReference type="NCBI Taxonomy" id="27376"/>
    <lineage>
        <taxon>Eukaryota</taxon>
        <taxon>Fungi</taxon>
        <taxon>Fungi incertae sedis</taxon>
        <taxon>Mucoromycota</taxon>
        <taxon>Glomeromycotina</taxon>
        <taxon>Glomeromycetes</taxon>
        <taxon>Diversisporales</taxon>
        <taxon>Acaulosporaceae</taxon>
        <taxon>Acaulospora</taxon>
    </lineage>
</organism>
<feature type="non-terminal residue" evidence="1">
    <location>
        <position position="173"/>
    </location>
</feature>
<evidence type="ECO:0000313" key="1">
    <source>
        <dbReference type="EMBL" id="CAG8730865.1"/>
    </source>
</evidence>
<comment type="caution">
    <text evidence="1">The sequence shown here is derived from an EMBL/GenBank/DDBJ whole genome shotgun (WGS) entry which is preliminary data.</text>
</comment>
<dbReference type="Proteomes" id="UP000789525">
    <property type="component" value="Unassembled WGS sequence"/>
</dbReference>
<gene>
    <name evidence="1" type="ORF">ACOLOM_LOCUS11626</name>
</gene>
<sequence>MAPLQDLQFPTRGDDDDGDTGRKSIFMNQKSMANNDVFARLAAITAAAPDPDGENADEPVIVSPTRSSRIRTHSHGYGDSGYATPSLGGSVPGALENDQGNGKGWIWVTEIDERQRAFNLLDENDLLFSSSHRIIPHESDAAKEQANATFSTMLSRELADDDLDELSSRPSSP</sequence>
<reference evidence="1" key="1">
    <citation type="submission" date="2021-06" db="EMBL/GenBank/DDBJ databases">
        <authorList>
            <person name="Kallberg Y."/>
            <person name="Tangrot J."/>
            <person name="Rosling A."/>
        </authorList>
    </citation>
    <scope>NUCLEOTIDE SEQUENCE</scope>
    <source>
        <strain evidence="1">CL356</strain>
    </source>
</reference>
<protein>
    <submittedName>
        <fullName evidence="1">4914_t:CDS:1</fullName>
    </submittedName>
</protein>
<accession>A0ACA9Q5B3</accession>